<organism evidence="4 5">
    <name type="scientific">Dactylonectria estremocensis</name>
    <dbReference type="NCBI Taxonomy" id="1079267"/>
    <lineage>
        <taxon>Eukaryota</taxon>
        <taxon>Fungi</taxon>
        <taxon>Dikarya</taxon>
        <taxon>Ascomycota</taxon>
        <taxon>Pezizomycotina</taxon>
        <taxon>Sordariomycetes</taxon>
        <taxon>Hypocreomycetidae</taxon>
        <taxon>Hypocreales</taxon>
        <taxon>Nectriaceae</taxon>
        <taxon>Dactylonectria</taxon>
    </lineage>
</organism>
<sequence>MVGVKGKYKGCETCRQRRVKCSNERPFCQKCIASGRECLGYERERVFITGTPENLGRVASHPKKGPSSRKHKAPARGSSLRPDLAPLHPLTSAWDDHTLILSQGVEYSVLISALQTKLSSVLRDYFEQDESDDFHIALPLYAPSELQPALVNQDLRVSAQCLARLPSIDEGDDSAESYCVFFFEHDLLASSEETGTYQMRRLGPAYFSQFPNHHFFVRVYRPLVAGSALLNRRDTFLSAPEWRAVPWQYHPQCSLDHLFDLILFLPSILARTDQIVPLEATHSRRLRAQELLHNCLSLERQFDMWFHATNQPTPGHPIAFWAEELTSPGGFIPFSNSYTFRDNSTGLACLYYWMARIPLHRCIEYLHRIIFQPVIDAYPNMWPDLPPELQIDVTRYQHAREFAADICRGLDSVLDSTVQPDVLVAPMTAAIDFYREINSTSQDGLMEMMWLDNFRSRLVEKGQHIADVLQRQKWVEVATF</sequence>
<feature type="domain" description="Zn(2)-C6 fungal-type" evidence="3">
    <location>
        <begin position="10"/>
        <end position="38"/>
    </location>
</feature>
<accession>A0A9P9FGT1</accession>
<dbReference type="Gene3D" id="4.10.240.10">
    <property type="entry name" value="Zn(2)-C6 fungal-type DNA-binding domain"/>
    <property type="match status" value="1"/>
</dbReference>
<gene>
    <name evidence="4" type="ORF">B0J13DRAFT_615118</name>
</gene>
<dbReference type="InterPro" id="IPR001138">
    <property type="entry name" value="Zn2Cys6_DnaBD"/>
</dbReference>
<dbReference type="GO" id="GO:0008270">
    <property type="term" value="F:zinc ion binding"/>
    <property type="evidence" value="ECO:0007669"/>
    <property type="project" value="InterPro"/>
</dbReference>
<dbReference type="PROSITE" id="PS00463">
    <property type="entry name" value="ZN2_CY6_FUNGAL_1"/>
    <property type="match status" value="1"/>
</dbReference>
<keyword evidence="5" id="KW-1185">Reference proteome</keyword>
<dbReference type="InterPro" id="IPR053178">
    <property type="entry name" value="Osmoadaptation_assoc"/>
</dbReference>
<dbReference type="PANTHER" id="PTHR38111:SF9">
    <property type="entry name" value="ZN(2)-C6 FUNGAL-TYPE DOMAIN-CONTAINING PROTEIN"/>
    <property type="match status" value="1"/>
</dbReference>
<evidence type="ECO:0000256" key="1">
    <source>
        <dbReference type="ARBA" id="ARBA00023242"/>
    </source>
</evidence>
<keyword evidence="1" id="KW-0539">Nucleus</keyword>
<dbReference type="InterPro" id="IPR036864">
    <property type="entry name" value="Zn2-C6_fun-type_DNA-bd_sf"/>
</dbReference>
<dbReference type="SMART" id="SM00066">
    <property type="entry name" value="GAL4"/>
    <property type="match status" value="1"/>
</dbReference>
<evidence type="ECO:0000256" key="2">
    <source>
        <dbReference type="SAM" id="MobiDB-lite"/>
    </source>
</evidence>
<dbReference type="CDD" id="cd00067">
    <property type="entry name" value="GAL4"/>
    <property type="match status" value="1"/>
</dbReference>
<dbReference type="AlphaFoldDB" id="A0A9P9FGT1"/>
<dbReference type="PANTHER" id="PTHR38111">
    <property type="entry name" value="ZN(2)-C6 FUNGAL-TYPE DOMAIN-CONTAINING PROTEIN-RELATED"/>
    <property type="match status" value="1"/>
</dbReference>
<feature type="region of interest" description="Disordered" evidence="2">
    <location>
        <begin position="52"/>
        <end position="82"/>
    </location>
</feature>
<dbReference type="PROSITE" id="PS50048">
    <property type="entry name" value="ZN2_CY6_FUNGAL_2"/>
    <property type="match status" value="1"/>
</dbReference>
<feature type="compositionally biased region" description="Basic residues" evidence="2">
    <location>
        <begin position="60"/>
        <end position="74"/>
    </location>
</feature>
<dbReference type="Proteomes" id="UP000717696">
    <property type="component" value="Unassembled WGS sequence"/>
</dbReference>
<comment type="caution">
    <text evidence="4">The sequence shown here is derived from an EMBL/GenBank/DDBJ whole genome shotgun (WGS) entry which is preliminary data.</text>
</comment>
<reference evidence="4" key="1">
    <citation type="journal article" date="2021" name="Nat. Commun.">
        <title>Genetic determinants of endophytism in the Arabidopsis root mycobiome.</title>
        <authorList>
            <person name="Mesny F."/>
            <person name="Miyauchi S."/>
            <person name="Thiergart T."/>
            <person name="Pickel B."/>
            <person name="Atanasova L."/>
            <person name="Karlsson M."/>
            <person name="Huettel B."/>
            <person name="Barry K.W."/>
            <person name="Haridas S."/>
            <person name="Chen C."/>
            <person name="Bauer D."/>
            <person name="Andreopoulos W."/>
            <person name="Pangilinan J."/>
            <person name="LaButti K."/>
            <person name="Riley R."/>
            <person name="Lipzen A."/>
            <person name="Clum A."/>
            <person name="Drula E."/>
            <person name="Henrissat B."/>
            <person name="Kohler A."/>
            <person name="Grigoriev I.V."/>
            <person name="Martin F.M."/>
            <person name="Hacquard S."/>
        </authorList>
    </citation>
    <scope>NUCLEOTIDE SEQUENCE</scope>
    <source>
        <strain evidence="4">MPI-CAGE-AT-0021</strain>
    </source>
</reference>
<evidence type="ECO:0000313" key="5">
    <source>
        <dbReference type="Proteomes" id="UP000717696"/>
    </source>
</evidence>
<dbReference type="SUPFAM" id="SSF57701">
    <property type="entry name" value="Zn2/Cys6 DNA-binding domain"/>
    <property type="match status" value="1"/>
</dbReference>
<dbReference type="EMBL" id="JAGMUU010000001">
    <property type="protein sequence ID" value="KAH7162480.1"/>
    <property type="molecule type" value="Genomic_DNA"/>
</dbReference>
<evidence type="ECO:0000259" key="3">
    <source>
        <dbReference type="PROSITE" id="PS50048"/>
    </source>
</evidence>
<dbReference type="OrthoDB" id="3145928at2759"/>
<protein>
    <recommendedName>
        <fullName evidence="3">Zn(2)-C6 fungal-type domain-containing protein</fullName>
    </recommendedName>
</protein>
<evidence type="ECO:0000313" key="4">
    <source>
        <dbReference type="EMBL" id="KAH7162480.1"/>
    </source>
</evidence>
<dbReference type="Pfam" id="PF00172">
    <property type="entry name" value="Zn_clus"/>
    <property type="match status" value="1"/>
</dbReference>
<dbReference type="GO" id="GO:0000981">
    <property type="term" value="F:DNA-binding transcription factor activity, RNA polymerase II-specific"/>
    <property type="evidence" value="ECO:0007669"/>
    <property type="project" value="InterPro"/>
</dbReference>
<proteinExistence type="predicted"/>
<name>A0A9P9FGT1_9HYPO</name>